<dbReference type="EMBL" id="JACIFE010000008">
    <property type="protein sequence ID" value="MBB4076672.1"/>
    <property type="molecule type" value="Genomic_DNA"/>
</dbReference>
<comment type="caution">
    <text evidence="1">The sequence shown here is derived from an EMBL/GenBank/DDBJ whole genome shotgun (WGS) entry which is preliminary data.</text>
</comment>
<dbReference type="Proteomes" id="UP000585970">
    <property type="component" value="Unassembled WGS sequence"/>
</dbReference>
<evidence type="ECO:0000313" key="1">
    <source>
        <dbReference type="EMBL" id="MBB4076672.1"/>
    </source>
</evidence>
<organism evidence="1 2">
    <name type="scientific">Bartonella fuyuanensis</name>
    <dbReference type="NCBI Taxonomy" id="1460968"/>
    <lineage>
        <taxon>Bacteria</taxon>
        <taxon>Pseudomonadati</taxon>
        <taxon>Pseudomonadota</taxon>
        <taxon>Alphaproteobacteria</taxon>
        <taxon>Hyphomicrobiales</taxon>
        <taxon>Bartonellaceae</taxon>
        <taxon>Bartonella</taxon>
    </lineage>
</organism>
<protein>
    <submittedName>
        <fullName evidence="1">Uncharacterized protein</fullName>
    </submittedName>
</protein>
<gene>
    <name evidence="1" type="ORF">GGR08_000978</name>
</gene>
<name>A0A840DYS7_9HYPH</name>
<dbReference type="AlphaFoldDB" id="A0A840DYS7"/>
<evidence type="ECO:0000313" key="2">
    <source>
        <dbReference type="Proteomes" id="UP000585970"/>
    </source>
</evidence>
<accession>A0A840DYS7</accession>
<proteinExistence type="predicted"/>
<reference evidence="1 2" key="1">
    <citation type="submission" date="2020-08" db="EMBL/GenBank/DDBJ databases">
        <title>Genomic Encyclopedia of Type Strains, Phase IV (KMG-IV): sequencing the most valuable type-strain genomes for metagenomic binning, comparative biology and taxonomic classification.</title>
        <authorList>
            <person name="Goeker M."/>
        </authorList>
    </citation>
    <scope>NUCLEOTIDE SEQUENCE [LARGE SCALE GENOMIC DNA]</scope>
    <source>
        <strain evidence="1 2">DSM 100694</strain>
    </source>
</reference>
<sequence>MSAILHAKEVLVQLIGLLLCMLREGKMRKILNAVILLDYYENVLANFLCRYWCYDMKSGFNKYYVRTRSIEM</sequence>
<keyword evidence="2" id="KW-1185">Reference proteome</keyword>